<evidence type="ECO:0000313" key="2">
    <source>
        <dbReference type="Proteomes" id="UP000035489"/>
    </source>
</evidence>
<dbReference type="OrthoDB" id="5597599at2"/>
<dbReference type="EMBL" id="LCYG01000042">
    <property type="protein sequence ID" value="KLK91972.1"/>
    <property type="molecule type" value="Genomic_DNA"/>
</dbReference>
<sequence>MAQTALPTSIDFLAPPVLCNEQGEVRTVGVEIEFVGPSAEKTVQALQEALGGRLIEVDPHSFALKDSAIGELTVELDSRFLHPGKSAGSQKGVLPKIAALFGFAASYLVPCELVTAPTPIDRLQELDRILGILRKLGAKGTQDAPFYAFGLHFNPEIPRQDAQTLAAFMKSFVLLNPWLRREVSPDRTRDLLGFADPFPADYVRMIASPDYWPDIPRFIDDYLAANPTRNRDLDLLPLLHHLDKERVRAVLPNEKINGRPTFHYRLPDARVSDPGWSIAPDWNRWVAVERLAAGREKLDMVGGTYLAFEGEDKSWANVVEQVVRS</sequence>
<reference evidence="1 2" key="1">
    <citation type="submission" date="2015-05" db="EMBL/GenBank/DDBJ databases">
        <title>Draft genome sequence of Microvirga vignae strain BR3299, a novel nitrogen fixing bacteria isolated from Brazil semi-aired region.</title>
        <authorList>
            <person name="Zilli J.E."/>
            <person name="Passos S.R."/>
            <person name="Leite J."/>
            <person name="Baldani J.I."/>
            <person name="Xavier G.R."/>
            <person name="Rumjaneck N.G."/>
            <person name="Simoes-Araujo J.L."/>
        </authorList>
    </citation>
    <scope>NUCLEOTIDE SEQUENCE [LARGE SCALE GENOMIC DNA]</scope>
    <source>
        <strain evidence="1 2">BR3299</strain>
    </source>
</reference>
<dbReference type="Proteomes" id="UP000035489">
    <property type="component" value="Unassembled WGS sequence"/>
</dbReference>
<evidence type="ECO:0000313" key="1">
    <source>
        <dbReference type="EMBL" id="KLK91972.1"/>
    </source>
</evidence>
<dbReference type="STRING" id="1225564.AA309_16190"/>
<protein>
    <recommendedName>
        <fullName evidence="3">Amidoligase enzyme</fullName>
    </recommendedName>
</protein>
<accession>A0A0H1RHA1</accession>
<dbReference type="Pfam" id="PF12224">
    <property type="entry name" value="Amidoligase_2"/>
    <property type="match status" value="1"/>
</dbReference>
<organism evidence="1 2">
    <name type="scientific">Microvirga vignae</name>
    <dbReference type="NCBI Taxonomy" id="1225564"/>
    <lineage>
        <taxon>Bacteria</taxon>
        <taxon>Pseudomonadati</taxon>
        <taxon>Pseudomonadota</taxon>
        <taxon>Alphaproteobacteria</taxon>
        <taxon>Hyphomicrobiales</taxon>
        <taxon>Methylobacteriaceae</taxon>
        <taxon>Microvirga</taxon>
    </lineage>
</organism>
<dbReference type="RefSeq" id="WP_047190059.1">
    <property type="nucleotide sequence ID" value="NZ_LCYG01000042.1"/>
</dbReference>
<name>A0A0H1RHA1_9HYPH</name>
<comment type="caution">
    <text evidence="1">The sequence shown here is derived from an EMBL/GenBank/DDBJ whole genome shotgun (WGS) entry which is preliminary data.</text>
</comment>
<keyword evidence="2" id="KW-1185">Reference proteome</keyword>
<evidence type="ECO:0008006" key="3">
    <source>
        <dbReference type="Google" id="ProtNLM"/>
    </source>
</evidence>
<gene>
    <name evidence="1" type="ORF">AA309_16190</name>
</gene>
<proteinExistence type="predicted"/>
<dbReference type="PATRIC" id="fig|1225564.3.peg.4332"/>
<dbReference type="AlphaFoldDB" id="A0A0H1RHA1"/>
<dbReference type="InterPro" id="IPR022025">
    <property type="entry name" value="Amidoligase_2"/>
</dbReference>